<name>A0A853IGF0_9GAMM</name>
<accession>A0A853IGF0</accession>
<dbReference type="Proteomes" id="UP000569732">
    <property type="component" value="Unassembled WGS sequence"/>
</dbReference>
<protein>
    <submittedName>
        <fullName evidence="1">Transporter substrate-binding domain-containing protein</fullName>
    </submittedName>
</protein>
<dbReference type="Gene3D" id="3.40.190.10">
    <property type="entry name" value="Periplasmic binding protein-like II"/>
    <property type="match status" value="2"/>
</dbReference>
<evidence type="ECO:0000313" key="1">
    <source>
        <dbReference type="EMBL" id="NYZ69618.1"/>
    </source>
</evidence>
<gene>
    <name evidence="1" type="ORF">H0A36_26745</name>
</gene>
<comment type="caution">
    <text evidence="1">The sequence shown here is derived from an EMBL/GenBank/DDBJ whole genome shotgun (WGS) entry which is preliminary data.</text>
</comment>
<dbReference type="EMBL" id="JACCKB010000109">
    <property type="protein sequence ID" value="NYZ69618.1"/>
    <property type="molecule type" value="Genomic_DNA"/>
</dbReference>
<organism evidence="1 2">
    <name type="scientific">Spartinivicinus marinus</name>
    <dbReference type="NCBI Taxonomy" id="2994442"/>
    <lineage>
        <taxon>Bacteria</taxon>
        <taxon>Pseudomonadati</taxon>
        <taxon>Pseudomonadota</taxon>
        <taxon>Gammaproteobacteria</taxon>
        <taxon>Oceanospirillales</taxon>
        <taxon>Zooshikellaceae</taxon>
        <taxon>Spartinivicinus</taxon>
    </lineage>
</organism>
<keyword evidence="2" id="KW-1185">Reference proteome</keyword>
<dbReference type="SUPFAM" id="SSF53850">
    <property type="entry name" value="Periplasmic binding protein-like II"/>
    <property type="match status" value="1"/>
</dbReference>
<evidence type="ECO:0000313" key="2">
    <source>
        <dbReference type="Proteomes" id="UP000569732"/>
    </source>
</evidence>
<dbReference type="RefSeq" id="WP_180571599.1">
    <property type="nucleotide sequence ID" value="NZ_JACCKB010000109.1"/>
</dbReference>
<sequence>MAQYLHLFISIVILLSLSAHGVCENIWHISTGPDFETDIDSQVISIVVKQAYELSKEKVRITSSPSWKRSLIEANAGRVDGELYRIKGISKKFPNLVIIPIPVGNVSALAFTNKEKLKSLKIDSWNSLINHSIGILNGILYIEDESKKNNLKMIEKVQTYDQLLNVVYFNRVDFGVWSYPTYLSFIKDKRFNQLHIFKTPLSVEYLYHYIHKKNKNLIVKLTNALGIMQENGEIKKIRKEFIDQLYK</sequence>
<dbReference type="AlphaFoldDB" id="A0A853IGF0"/>
<proteinExistence type="predicted"/>
<reference evidence="1 2" key="1">
    <citation type="submission" date="2020-07" db="EMBL/GenBank/DDBJ databases">
        <title>Endozoicomonas sp. nov., isolated from sediment.</title>
        <authorList>
            <person name="Gu T."/>
        </authorList>
    </citation>
    <scope>NUCLEOTIDE SEQUENCE [LARGE SCALE GENOMIC DNA]</scope>
    <source>
        <strain evidence="1 2">SM1973</strain>
    </source>
</reference>